<dbReference type="EMBL" id="JAKPBZ010000115">
    <property type="protein sequence ID" value="MCL2895096.1"/>
    <property type="molecule type" value="Genomic_DNA"/>
</dbReference>
<protein>
    <submittedName>
        <fullName evidence="2">Poly-beta-1,6-N-acetyl-D-glucosamine biosynthesis protein PgaD</fullName>
    </submittedName>
</protein>
<comment type="caution">
    <text evidence="2">The sequence shown here is derived from an EMBL/GenBank/DDBJ whole genome shotgun (WGS) entry which is preliminary data.</text>
</comment>
<dbReference type="InterPro" id="IPR023829">
    <property type="entry name" value="PGA_PgaD"/>
</dbReference>
<feature type="transmembrane region" description="Helical" evidence="1">
    <location>
        <begin position="59"/>
        <end position="79"/>
    </location>
</feature>
<proteinExistence type="predicted"/>
<dbReference type="NCBIfam" id="TIGR03940">
    <property type="entry name" value="PGA_PgaD"/>
    <property type="match status" value="1"/>
</dbReference>
<evidence type="ECO:0000313" key="3">
    <source>
        <dbReference type="Proteomes" id="UP001203069"/>
    </source>
</evidence>
<dbReference type="Proteomes" id="UP001203069">
    <property type="component" value="Unassembled WGS sequence"/>
</dbReference>
<gene>
    <name evidence="2" type="primary">pgaD</name>
    <name evidence="2" type="ORF">MFP26_20720</name>
</gene>
<dbReference type="RefSeq" id="WP_249231811.1">
    <property type="nucleotide sequence ID" value="NZ_JAKPBZ010000115.1"/>
</dbReference>
<keyword evidence="1" id="KW-0812">Transmembrane</keyword>
<keyword evidence="1" id="KW-0472">Membrane</keyword>
<name>A0ABT0MZ20_9GAMM</name>
<keyword evidence="1" id="KW-1133">Transmembrane helix</keyword>
<sequence>MNSPLIFTEQRLFPRAIDFLMTLCGWGGFIWLLEKGLLAAIRQSPWQGFHARLPELNSISLYLAIGIFNALVLIGWAKYNQYRFATERRKRVEDLSSEEVARSFSIHADQIAMLNQNRVQHVWHNESGNVIRIEETGVNHGL</sequence>
<keyword evidence="3" id="KW-1185">Reference proteome</keyword>
<organism evidence="2 3">
    <name type="scientific">Brenneria tiliae</name>
    <dbReference type="NCBI Taxonomy" id="2914984"/>
    <lineage>
        <taxon>Bacteria</taxon>
        <taxon>Pseudomonadati</taxon>
        <taxon>Pseudomonadota</taxon>
        <taxon>Gammaproteobacteria</taxon>
        <taxon>Enterobacterales</taxon>
        <taxon>Pectobacteriaceae</taxon>
        <taxon>Brenneria</taxon>
    </lineage>
</organism>
<evidence type="ECO:0000256" key="1">
    <source>
        <dbReference type="SAM" id="Phobius"/>
    </source>
</evidence>
<evidence type="ECO:0000313" key="2">
    <source>
        <dbReference type="EMBL" id="MCL2895096.1"/>
    </source>
</evidence>
<reference evidence="2 3" key="1">
    <citation type="submission" date="2022-02" db="EMBL/GenBank/DDBJ databases">
        <title>Description of Brenneria tiliae sp. nov. isolated from symptomatic Tilia x moltkei and Tilia x europaea trees in the UK.</title>
        <authorList>
            <person name="Kile H."/>
        </authorList>
    </citation>
    <scope>NUCLEOTIDE SEQUENCE [LARGE SCALE GENOMIC DNA]</scope>
    <source>
        <strain evidence="2 3">MC1SB4.1</strain>
    </source>
</reference>
<dbReference type="Pfam" id="PF13994">
    <property type="entry name" value="PgaD"/>
    <property type="match status" value="1"/>
</dbReference>
<accession>A0ABT0MZ20</accession>
<feature type="transmembrane region" description="Helical" evidence="1">
    <location>
        <begin position="12"/>
        <end position="33"/>
    </location>
</feature>